<feature type="region of interest" description="Disordered" evidence="1">
    <location>
        <begin position="83"/>
        <end position="109"/>
    </location>
</feature>
<evidence type="ECO:0000313" key="2">
    <source>
        <dbReference type="Ensembl" id="ENSSLUP00000009731.1"/>
    </source>
</evidence>
<organism evidence="2 3">
    <name type="scientific">Sander lucioperca</name>
    <name type="common">Pike-perch</name>
    <name type="synonym">Perca lucioperca</name>
    <dbReference type="NCBI Taxonomy" id="283035"/>
    <lineage>
        <taxon>Eukaryota</taxon>
        <taxon>Metazoa</taxon>
        <taxon>Chordata</taxon>
        <taxon>Craniata</taxon>
        <taxon>Vertebrata</taxon>
        <taxon>Euteleostomi</taxon>
        <taxon>Actinopterygii</taxon>
        <taxon>Neopterygii</taxon>
        <taxon>Teleostei</taxon>
        <taxon>Neoteleostei</taxon>
        <taxon>Acanthomorphata</taxon>
        <taxon>Eupercaria</taxon>
        <taxon>Perciformes</taxon>
        <taxon>Percoidei</taxon>
        <taxon>Percidae</taxon>
        <taxon>Luciopercinae</taxon>
        <taxon>Sander</taxon>
    </lineage>
</organism>
<reference evidence="2" key="1">
    <citation type="submission" date="2025-08" db="UniProtKB">
        <authorList>
            <consortium name="Ensembl"/>
        </authorList>
    </citation>
    <scope>IDENTIFICATION</scope>
</reference>
<reference evidence="2" key="2">
    <citation type="submission" date="2025-09" db="UniProtKB">
        <authorList>
            <consortium name="Ensembl"/>
        </authorList>
    </citation>
    <scope>IDENTIFICATION</scope>
</reference>
<feature type="compositionally biased region" description="Basic and acidic residues" evidence="1">
    <location>
        <begin position="83"/>
        <end position="103"/>
    </location>
</feature>
<protein>
    <submittedName>
        <fullName evidence="2">Uncharacterized protein</fullName>
    </submittedName>
</protein>
<evidence type="ECO:0000256" key="1">
    <source>
        <dbReference type="SAM" id="MobiDB-lite"/>
    </source>
</evidence>
<sequence>MVTNVDQCFPKVQDDVLKCLVLSTTQRYSVYCCGGTTCIHVIRPTAGLGAAARRWGTARVEDIVHRALHLTVVNGLALVGAERKRREEAISREGGNKGRERPQSKSRAS</sequence>
<dbReference type="Proteomes" id="UP000694568">
    <property type="component" value="Unplaced"/>
</dbReference>
<proteinExistence type="predicted"/>
<keyword evidence="3" id="KW-1185">Reference proteome</keyword>
<accession>A0A8C9XF15</accession>
<evidence type="ECO:0000313" key="3">
    <source>
        <dbReference type="Proteomes" id="UP000694568"/>
    </source>
</evidence>
<name>A0A8C9XF15_SANLU</name>
<dbReference type="AlphaFoldDB" id="A0A8C9XF15"/>
<dbReference type="GeneTree" id="ENSGT00940000177692"/>
<dbReference type="Ensembl" id="ENSSLUT00000010042.1">
    <property type="protein sequence ID" value="ENSSLUP00000009731.1"/>
    <property type="gene ID" value="ENSSLUG00000004599.1"/>
</dbReference>